<reference evidence="3" key="1">
    <citation type="submission" date="2018-01" db="EMBL/GenBank/DDBJ databases">
        <title>Complete genome of Tamlana sp. UJ94.</title>
        <authorList>
            <person name="Jung J."/>
            <person name="Chung D."/>
            <person name="Bae S.S."/>
            <person name="Baek K."/>
        </authorList>
    </citation>
    <scope>NUCLEOTIDE SEQUENCE [LARGE SCALE GENOMIC DNA]</scope>
    <source>
        <strain evidence="3">UJ94</strain>
    </source>
</reference>
<dbReference type="KEGG" id="taj:C1A40_07875"/>
<keyword evidence="3" id="KW-1185">Reference proteome</keyword>
<evidence type="ECO:0000313" key="2">
    <source>
        <dbReference type="EMBL" id="AUS05397.1"/>
    </source>
</evidence>
<dbReference type="Proteomes" id="UP000236592">
    <property type="component" value="Chromosome"/>
</dbReference>
<dbReference type="EMBL" id="CP025938">
    <property type="protein sequence ID" value="AUS05397.1"/>
    <property type="molecule type" value="Genomic_DNA"/>
</dbReference>
<accession>A0A2I7SHM1</accession>
<dbReference type="AlphaFoldDB" id="A0A2I7SHM1"/>
<organism evidence="2 3">
    <name type="scientific">Pseudotamlana carrageenivorans</name>
    <dbReference type="NCBI Taxonomy" id="2069432"/>
    <lineage>
        <taxon>Bacteria</taxon>
        <taxon>Pseudomonadati</taxon>
        <taxon>Bacteroidota</taxon>
        <taxon>Flavobacteriia</taxon>
        <taxon>Flavobacteriales</taxon>
        <taxon>Flavobacteriaceae</taxon>
        <taxon>Pseudotamlana</taxon>
    </lineage>
</organism>
<sequence>MQWDSGNGTLQPFTAQGDNSSEHIANVTNRGPSSSRMDYNCNESQYVVVAKTTDLSPSIGEGSASNIPKLIMNIGPLAIEPSEYSSFEFRVSLAIKDNGVGRGHYDWFDTGKDEWKNDYVQFDYEEDSNTGIWNPLIWVYGRDVGKQNTRASIVENFITTPIQGAGKNFISKDFEQYTATITIDPSTTSITLRTEFHLNAGSEDIAIDQIEIWGTPNSQNVITTAWDGTSWTPHAPKKDDFVLINADYNTANANSGSFEANGLKLATGAKLTISDNTYVSIVNEVDA</sequence>
<proteinExistence type="predicted"/>
<evidence type="ECO:0000256" key="1">
    <source>
        <dbReference type="SAM" id="MobiDB-lite"/>
    </source>
</evidence>
<evidence type="ECO:0000313" key="3">
    <source>
        <dbReference type="Proteomes" id="UP000236592"/>
    </source>
</evidence>
<feature type="region of interest" description="Disordered" evidence="1">
    <location>
        <begin position="1"/>
        <end position="36"/>
    </location>
</feature>
<gene>
    <name evidence="2" type="ORF">C1A40_07875</name>
</gene>
<protein>
    <submittedName>
        <fullName evidence="2">Uncharacterized protein</fullName>
    </submittedName>
</protein>
<name>A0A2I7SHM1_9FLAO</name>